<name>A0A6P7T6C2_9MOLL</name>
<protein>
    <submittedName>
        <fullName evidence="7 8">Lebercilin-like protein isoform X1</fullName>
    </submittedName>
</protein>
<evidence type="ECO:0000313" key="8">
    <source>
        <dbReference type="RefSeq" id="XP_036365615.1"/>
    </source>
</evidence>
<evidence type="ECO:0000313" key="9">
    <source>
        <dbReference type="RefSeq" id="XP_036365616.1"/>
    </source>
</evidence>
<dbReference type="GO" id="GO:0005930">
    <property type="term" value="C:axoneme"/>
    <property type="evidence" value="ECO:0007669"/>
    <property type="project" value="TreeGrafter"/>
</dbReference>
<dbReference type="RefSeq" id="XP_036365616.1">
    <property type="nucleotide sequence ID" value="XM_036509723.1"/>
</dbReference>
<feature type="compositionally biased region" description="Basic and acidic residues" evidence="4">
    <location>
        <begin position="529"/>
        <end position="542"/>
    </location>
</feature>
<evidence type="ECO:0000256" key="4">
    <source>
        <dbReference type="SAM" id="MobiDB-lite"/>
    </source>
</evidence>
<accession>A0A6P7T6C2</accession>
<dbReference type="PANTHER" id="PTHR16650">
    <property type="entry name" value="C21ORF13-RELATED"/>
    <property type="match status" value="1"/>
</dbReference>
<feature type="region of interest" description="Disordered" evidence="4">
    <location>
        <begin position="289"/>
        <end position="315"/>
    </location>
</feature>
<dbReference type="Pfam" id="PF15619">
    <property type="entry name" value="Lebercilin"/>
    <property type="match status" value="1"/>
</dbReference>
<evidence type="ECO:0000256" key="2">
    <source>
        <dbReference type="ARBA" id="ARBA00023054"/>
    </source>
</evidence>
<feature type="coiled-coil region" evidence="3">
    <location>
        <begin position="91"/>
        <end position="270"/>
    </location>
</feature>
<dbReference type="PANTHER" id="PTHR16650:SF6">
    <property type="entry name" value="GH21622P"/>
    <property type="match status" value="1"/>
</dbReference>
<feature type="compositionally biased region" description="Polar residues" evidence="4">
    <location>
        <begin position="40"/>
        <end position="50"/>
    </location>
</feature>
<feature type="domain" description="Lebercilin" evidence="5">
    <location>
        <begin position="79"/>
        <end position="271"/>
    </location>
</feature>
<feature type="region of interest" description="Disordered" evidence="4">
    <location>
        <begin position="1"/>
        <end position="67"/>
    </location>
</feature>
<organism evidence="6 7">
    <name type="scientific">Octopus sinensis</name>
    <name type="common">East Asian common octopus</name>
    <dbReference type="NCBI Taxonomy" id="2607531"/>
    <lineage>
        <taxon>Eukaryota</taxon>
        <taxon>Metazoa</taxon>
        <taxon>Spiralia</taxon>
        <taxon>Lophotrochozoa</taxon>
        <taxon>Mollusca</taxon>
        <taxon>Cephalopoda</taxon>
        <taxon>Coleoidea</taxon>
        <taxon>Octopodiformes</taxon>
        <taxon>Octopoda</taxon>
        <taxon>Incirrata</taxon>
        <taxon>Octopodidae</taxon>
        <taxon>Octopus</taxon>
    </lineage>
</organism>
<feature type="compositionally biased region" description="Basic and acidic residues" evidence="4">
    <location>
        <begin position="419"/>
        <end position="494"/>
    </location>
</feature>
<dbReference type="Proteomes" id="UP000515154">
    <property type="component" value="Linkage group LG15"/>
</dbReference>
<evidence type="ECO:0000313" key="7">
    <source>
        <dbReference type="RefSeq" id="XP_029645802.1"/>
    </source>
</evidence>
<dbReference type="AlphaFoldDB" id="A0A6P7T6C2"/>
<reference evidence="7 8" key="1">
    <citation type="submission" date="2025-08" db="UniProtKB">
        <authorList>
            <consortium name="RefSeq"/>
        </authorList>
    </citation>
    <scope>IDENTIFICATION</scope>
</reference>
<evidence type="ECO:0000256" key="3">
    <source>
        <dbReference type="SAM" id="Coils"/>
    </source>
</evidence>
<dbReference type="InterPro" id="IPR026188">
    <property type="entry name" value="Lebercilin-like"/>
</dbReference>
<sequence length="709" mass="82510">MSDSSSASQSSEENEVLRASPSEKVDNYSECFESDAESEVTVQTKQSSARKTIVKKSHNHQKMKRPSKFSLRITPSSDVEQKILSVRKLHNNELRNMNGDLLLQIEKQKEEIRLLKRMELRQAKIIEKFDNSKNKLPSLIDSHNKELKMLREQIRSLKFRYRKSEESLREADAELERTKNKLNKYKILLEEEQLIDRAELTRKLILAEQRTEETEKKIQNLQSHTEHLVNNHKHEINIEKGQNKKLKVSLQNLEERFSRLELQLLEKEKELEVWNIYSNRQKAVANKLNGSFNTPRSTPSIKNKFNEKIPPMTPPFHRIKKYEELRRQKELKRAQEKLAMKNPSTAQNAGDIKSVQDINHPSKAFNTKVLMSEKHGHTEKIPEKTKEESKEREKKEMKFTSDSYEQEPEIADWINTDNKQMEKRKEAEKISVNDDLGYKLKKIEETKPKEAIPKKAPEEPKQVPSDREKSELKQKQDEERRKKDLLLAKLKEIDDNPEVPLKSDSMFSNEDVSTKADNKTHYSFSQKTENLHQGRPVNEHNSKRNSPLTLNGFSEKVTEPLDIKNDLLLLKDNSIEDFFTNDMSLASHKPVNEFKGRNGDASDAKWHEKSVGKNKNSIFKELFEDTPQDNLPSNGDFLGFKYSDGDSNLIGSSEPNVWDVGDMLRNDSRNNEKHSTKLLPSRPQMNRFEKRSTLDSLDNSMDSVEEIIL</sequence>
<comment type="similarity">
    <text evidence="1">Belongs to the LCA5 family.</text>
</comment>
<feature type="compositionally biased region" description="Polar residues" evidence="4">
    <location>
        <begin position="289"/>
        <end position="303"/>
    </location>
</feature>
<dbReference type="InterPro" id="IPR028933">
    <property type="entry name" value="Lebercilin_dom"/>
</dbReference>
<dbReference type="KEGG" id="osn:115219727"/>
<proteinExistence type="inferred from homology"/>
<feature type="compositionally biased region" description="Low complexity" evidence="4">
    <location>
        <begin position="1"/>
        <end position="11"/>
    </location>
</feature>
<keyword evidence="6" id="KW-1185">Reference proteome</keyword>
<feature type="region of interest" description="Disordered" evidence="4">
    <location>
        <begin position="372"/>
        <end position="550"/>
    </location>
</feature>
<gene>
    <name evidence="7 8 9" type="primary">LOC115219727</name>
</gene>
<evidence type="ECO:0000259" key="5">
    <source>
        <dbReference type="Pfam" id="PF15619"/>
    </source>
</evidence>
<feature type="compositionally biased region" description="Basic and acidic residues" evidence="4">
    <location>
        <begin position="372"/>
        <end position="399"/>
    </location>
</feature>
<feature type="compositionally biased region" description="Basic residues" evidence="4">
    <location>
        <begin position="52"/>
        <end position="67"/>
    </location>
</feature>
<evidence type="ECO:0000313" key="6">
    <source>
        <dbReference type="Proteomes" id="UP000515154"/>
    </source>
</evidence>
<dbReference type="GO" id="GO:0042073">
    <property type="term" value="P:intraciliary transport"/>
    <property type="evidence" value="ECO:0007669"/>
    <property type="project" value="TreeGrafter"/>
</dbReference>
<keyword evidence="2 3" id="KW-0175">Coiled coil</keyword>
<dbReference type="RefSeq" id="XP_036365615.1">
    <property type="nucleotide sequence ID" value="XM_036509722.1"/>
</dbReference>
<dbReference type="RefSeq" id="XP_029645802.1">
    <property type="nucleotide sequence ID" value="XM_029789942.2"/>
</dbReference>
<evidence type="ECO:0000256" key="1">
    <source>
        <dbReference type="ARBA" id="ARBA00010229"/>
    </source>
</evidence>